<keyword evidence="7 10" id="KW-0539">Nucleus</keyword>
<evidence type="ECO:0000256" key="7">
    <source>
        <dbReference type="ARBA" id="ARBA00023242"/>
    </source>
</evidence>
<gene>
    <name evidence="12" type="ORF">WJX73_010480</name>
</gene>
<comment type="function">
    <text evidence="9">Probable common Sm protein, is found in U1 and U2 snRNPs and may be part of the spliceosome.</text>
</comment>
<comment type="function">
    <text evidence="10">Plays a role in pre-mRNA splicing.</text>
</comment>
<keyword evidence="4 10" id="KW-0747">Spliceosome</keyword>
<evidence type="ECO:0000256" key="8">
    <source>
        <dbReference type="ARBA" id="ARBA00023274"/>
    </source>
</evidence>
<dbReference type="CDD" id="cd01719">
    <property type="entry name" value="Sm_G"/>
    <property type="match status" value="1"/>
</dbReference>
<dbReference type="GO" id="GO:0034719">
    <property type="term" value="C:SMN-Sm protein complex"/>
    <property type="evidence" value="ECO:0007669"/>
    <property type="project" value="TreeGrafter"/>
</dbReference>
<dbReference type="GO" id="GO:0000387">
    <property type="term" value="P:spliceosomal snRNP assembly"/>
    <property type="evidence" value="ECO:0007669"/>
    <property type="project" value="UniProtKB-UniRule"/>
</dbReference>
<keyword evidence="5 10" id="KW-0694">RNA-binding</keyword>
<name>A0AAW1NKL8_9CHLO</name>
<proteinExistence type="inferred from homology"/>
<dbReference type="GO" id="GO:0005682">
    <property type="term" value="C:U5 snRNP"/>
    <property type="evidence" value="ECO:0007669"/>
    <property type="project" value="TreeGrafter"/>
</dbReference>
<dbReference type="GO" id="GO:0043186">
    <property type="term" value="C:P granule"/>
    <property type="evidence" value="ECO:0007669"/>
    <property type="project" value="TreeGrafter"/>
</dbReference>
<dbReference type="GO" id="GO:0005686">
    <property type="term" value="C:U2 snRNP"/>
    <property type="evidence" value="ECO:0007669"/>
    <property type="project" value="TreeGrafter"/>
</dbReference>
<dbReference type="InterPro" id="IPR047575">
    <property type="entry name" value="Sm"/>
</dbReference>
<keyword evidence="8 10" id="KW-0687">Ribonucleoprotein</keyword>
<dbReference type="GO" id="GO:0005685">
    <property type="term" value="C:U1 snRNP"/>
    <property type="evidence" value="ECO:0007669"/>
    <property type="project" value="TreeGrafter"/>
</dbReference>
<dbReference type="FunFam" id="2.30.30.100:FF:000023">
    <property type="entry name" value="Small nuclear ribonucleoprotein G"/>
    <property type="match status" value="1"/>
</dbReference>
<evidence type="ECO:0000256" key="10">
    <source>
        <dbReference type="RuleBase" id="RU365052"/>
    </source>
</evidence>
<dbReference type="InterPro" id="IPR010920">
    <property type="entry name" value="LSM_dom_sf"/>
</dbReference>
<sequence length="74" mass="8282">MPKSQPPELKKFMDKKLTLVLNRNRQVTGVLRGFDQFMNIVLDGTVDVKAKSDIGMVVIRGNSIVTIEALEHIS</sequence>
<keyword evidence="3 10" id="KW-0507">mRNA processing</keyword>
<dbReference type="EMBL" id="JALJOQ010000205">
    <property type="protein sequence ID" value="KAK9789586.1"/>
    <property type="molecule type" value="Genomic_DNA"/>
</dbReference>
<dbReference type="SUPFAM" id="SSF50182">
    <property type="entry name" value="Sm-like ribonucleoproteins"/>
    <property type="match status" value="1"/>
</dbReference>
<dbReference type="GO" id="GO:0005689">
    <property type="term" value="C:U12-type spliceosomal complex"/>
    <property type="evidence" value="ECO:0007669"/>
    <property type="project" value="TreeGrafter"/>
</dbReference>
<dbReference type="Proteomes" id="UP001465755">
    <property type="component" value="Unassembled WGS sequence"/>
</dbReference>
<evidence type="ECO:0000256" key="1">
    <source>
        <dbReference type="ARBA" id="ARBA00004123"/>
    </source>
</evidence>
<evidence type="ECO:0000256" key="5">
    <source>
        <dbReference type="ARBA" id="ARBA00022884"/>
    </source>
</evidence>
<protein>
    <recommendedName>
        <fullName evidence="10">Small nuclear ribonucleoprotein G</fullName>
        <shortName evidence="10">snRNP-G</shortName>
    </recommendedName>
</protein>
<evidence type="ECO:0000256" key="3">
    <source>
        <dbReference type="ARBA" id="ARBA00022664"/>
    </source>
</evidence>
<accession>A0AAW1NKL8</accession>
<dbReference type="GO" id="GO:0097526">
    <property type="term" value="C:spliceosomal tri-snRNP complex"/>
    <property type="evidence" value="ECO:0007669"/>
    <property type="project" value="TreeGrafter"/>
</dbReference>
<dbReference type="GO" id="GO:0005687">
    <property type="term" value="C:U4 snRNP"/>
    <property type="evidence" value="ECO:0007669"/>
    <property type="project" value="TreeGrafter"/>
</dbReference>
<keyword evidence="6 10" id="KW-0508">mRNA splicing</keyword>
<dbReference type="InterPro" id="IPR034098">
    <property type="entry name" value="Sm_G"/>
</dbReference>
<organism evidence="12 13">
    <name type="scientific">Symbiochloris irregularis</name>
    <dbReference type="NCBI Taxonomy" id="706552"/>
    <lineage>
        <taxon>Eukaryota</taxon>
        <taxon>Viridiplantae</taxon>
        <taxon>Chlorophyta</taxon>
        <taxon>core chlorophytes</taxon>
        <taxon>Trebouxiophyceae</taxon>
        <taxon>Trebouxiales</taxon>
        <taxon>Trebouxiaceae</taxon>
        <taxon>Symbiochloris</taxon>
    </lineage>
</organism>
<dbReference type="Pfam" id="PF01423">
    <property type="entry name" value="LSM"/>
    <property type="match status" value="1"/>
</dbReference>
<feature type="domain" description="Sm" evidence="11">
    <location>
        <begin position="4"/>
        <end position="73"/>
    </location>
</feature>
<evidence type="ECO:0000259" key="11">
    <source>
        <dbReference type="PROSITE" id="PS52002"/>
    </source>
</evidence>
<dbReference type="InterPro" id="IPR044641">
    <property type="entry name" value="Lsm7/SmG-like"/>
</dbReference>
<evidence type="ECO:0000256" key="9">
    <source>
        <dbReference type="ARBA" id="ARBA00059471"/>
    </source>
</evidence>
<evidence type="ECO:0000256" key="2">
    <source>
        <dbReference type="ARBA" id="ARBA00006850"/>
    </source>
</evidence>
<evidence type="ECO:0000313" key="12">
    <source>
        <dbReference type="EMBL" id="KAK9789586.1"/>
    </source>
</evidence>
<comment type="caution">
    <text evidence="12">The sequence shown here is derived from an EMBL/GenBank/DDBJ whole genome shotgun (WGS) entry which is preliminary data.</text>
</comment>
<dbReference type="Gene3D" id="2.30.30.100">
    <property type="match status" value="1"/>
</dbReference>
<comment type="subcellular location">
    <subcellularLocation>
        <location evidence="1 10">Nucleus</location>
    </subcellularLocation>
</comment>
<dbReference type="PROSITE" id="PS52002">
    <property type="entry name" value="SM"/>
    <property type="match status" value="1"/>
</dbReference>
<comment type="similarity">
    <text evidence="2 10">Belongs to the snRNP Sm proteins family.</text>
</comment>
<evidence type="ECO:0000313" key="13">
    <source>
        <dbReference type="Proteomes" id="UP001465755"/>
    </source>
</evidence>
<dbReference type="AlphaFoldDB" id="A0AAW1NKL8"/>
<dbReference type="SMART" id="SM00651">
    <property type="entry name" value="Sm"/>
    <property type="match status" value="1"/>
</dbReference>
<dbReference type="InterPro" id="IPR001163">
    <property type="entry name" value="Sm_dom_euk/arc"/>
</dbReference>
<dbReference type="GO" id="GO:0071004">
    <property type="term" value="C:U2-type prespliceosome"/>
    <property type="evidence" value="ECO:0007669"/>
    <property type="project" value="TreeGrafter"/>
</dbReference>
<reference evidence="12 13" key="1">
    <citation type="journal article" date="2024" name="Nat. Commun.">
        <title>Phylogenomics reveals the evolutionary origins of lichenization in chlorophyte algae.</title>
        <authorList>
            <person name="Puginier C."/>
            <person name="Libourel C."/>
            <person name="Otte J."/>
            <person name="Skaloud P."/>
            <person name="Haon M."/>
            <person name="Grisel S."/>
            <person name="Petersen M."/>
            <person name="Berrin J.G."/>
            <person name="Delaux P.M."/>
            <person name="Dal Grande F."/>
            <person name="Keller J."/>
        </authorList>
    </citation>
    <scope>NUCLEOTIDE SEQUENCE [LARGE SCALE GENOMIC DNA]</scope>
    <source>
        <strain evidence="12 13">SAG 2036</strain>
    </source>
</reference>
<dbReference type="GO" id="GO:0071013">
    <property type="term" value="C:catalytic step 2 spliceosome"/>
    <property type="evidence" value="ECO:0007669"/>
    <property type="project" value="TreeGrafter"/>
</dbReference>
<dbReference type="PANTHER" id="PTHR10553:SF2">
    <property type="entry name" value="SMALL NUCLEAR RIBONUCLEOPROTEIN G"/>
    <property type="match status" value="1"/>
</dbReference>
<dbReference type="GO" id="GO:0071011">
    <property type="term" value="C:precatalytic spliceosome"/>
    <property type="evidence" value="ECO:0007669"/>
    <property type="project" value="TreeGrafter"/>
</dbReference>
<dbReference type="PANTHER" id="PTHR10553">
    <property type="entry name" value="SMALL NUCLEAR RIBONUCLEOPROTEIN"/>
    <property type="match status" value="1"/>
</dbReference>
<evidence type="ECO:0000256" key="6">
    <source>
        <dbReference type="ARBA" id="ARBA00023187"/>
    </source>
</evidence>
<evidence type="ECO:0000256" key="4">
    <source>
        <dbReference type="ARBA" id="ARBA00022728"/>
    </source>
</evidence>
<keyword evidence="13" id="KW-1185">Reference proteome</keyword>
<dbReference type="GO" id="GO:0003723">
    <property type="term" value="F:RNA binding"/>
    <property type="evidence" value="ECO:0007669"/>
    <property type="project" value="UniProtKB-UniRule"/>
</dbReference>